<comment type="subunit">
    <text evidence="14">Homodimer. Interacts with NOSIP and NOSTRIN. Interacts with HSP90AB1. Forms a complex with ASL, ASS1 and SLC7A1; the complex regulates cell-autonomous L-arginine synthesis and citrulline recycling while channeling extracellular L-arginine to nitric oxide synthesis pathway.</text>
</comment>
<evidence type="ECO:0000256" key="1">
    <source>
        <dbReference type="ARBA" id="ARBA00001950"/>
    </source>
</evidence>
<evidence type="ECO:0000256" key="7">
    <source>
        <dbReference type="ARBA" id="ARBA00022723"/>
    </source>
</evidence>
<dbReference type="InterPro" id="IPR050607">
    <property type="entry name" value="NOS"/>
</dbReference>
<dbReference type="InterPro" id="IPR044943">
    <property type="entry name" value="NOS_dom_1"/>
</dbReference>
<dbReference type="SUPFAM" id="SSF52218">
    <property type="entry name" value="Flavoproteins"/>
    <property type="match status" value="1"/>
</dbReference>
<keyword evidence="6 15" id="KW-0288">FMN</keyword>
<dbReference type="FunFam" id="3.90.1230.10:FF:000001">
    <property type="entry name" value="Nitric oxide synthase, brain"/>
    <property type="match status" value="1"/>
</dbReference>
<keyword evidence="8 15" id="KW-0274">FAD</keyword>
<dbReference type="FunFam" id="1.20.990.10:FF:000002">
    <property type="entry name" value="Nitric oxide synthase"/>
    <property type="match status" value="1"/>
</dbReference>
<accession>A0A3L8RY11</accession>
<dbReference type="InterPro" id="IPR008254">
    <property type="entry name" value="Flavodoxin/NO_synth"/>
</dbReference>
<dbReference type="GO" id="GO:0050661">
    <property type="term" value="F:NADP binding"/>
    <property type="evidence" value="ECO:0007669"/>
    <property type="project" value="InterPro"/>
</dbReference>
<dbReference type="InterPro" id="IPR036119">
    <property type="entry name" value="NOS_N_sf"/>
</dbReference>
<evidence type="ECO:0000313" key="21">
    <source>
        <dbReference type="Proteomes" id="UP000276834"/>
    </source>
</evidence>
<feature type="domain" description="Flavodoxin-like" evidence="18">
    <location>
        <begin position="568"/>
        <end position="751"/>
    </location>
</feature>
<dbReference type="PROSITE" id="PS60001">
    <property type="entry name" value="NOS"/>
    <property type="match status" value="1"/>
</dbReference>
<dbReference type="Gene3D" id="3.90.340.10">
    <property type="entry name" value="Nitric Oxide Synthase, Chain A, domain 1"/>
    <property type="match status" value="2"/>
</dbReference>
<dbReference type="InterPro" id="IPR012144">
    <property type="entry name" value="NOS_euk"/>
</dbReference>
<dbReference type="GO" id="GO:0020037">
    <property type="term" value="F:heme binding"/>
    <property type="evidence" value="ECO:0007669"/>
    <property type="project" value="InterPro"/>
</dbReference>
<comment type="cofactor">
    <cofactor evidence="1">
        <name>(6R)-L-erythro-5,6,7,8-tetrahydrobiopterin</name>
        <dbReference type="ChEBI" id="CHEBI:59560"/>
    </cofactor>
</comment>
<comment type="cofactor">
    <cofactor evidence="15">
        <name>FAD</name>
        <dbReference type="ChEBI" id="CHEBI:57692"/>
    </cofactor>
    <text evidence="15">Binds 1 FAD.</text>
</comment>
<dbReference type="PROSITE" id="PS51384">
    <property type="entry name" value="FAD_FR"/>
    <property type="match status" value="1"/>
</dbReference>
<keyword evidence="11 15" id="KW-0560">Oxidoreductase</keyword>
<feature type="binding site" description="axial binding residue" evidence="16">
    <location>
        <position position="151"/>
    </location>
    <ligand>
        <name>heme b</name>
        <dbReference type="ChEBI" id="CHEBI:60344"/>
    </ligand>
    <ligandPart>
        <name>Fe</name>
        <dbReference type="ChEBI" id="CHEBI:18248"/>
    </ligandPart>
</feature>
<comment type="function">
    <text evidence="15">Produces nitric oxide (NO) which is a messenger molecule with diverse functions.</text>
</comment>
<evidence type="ECO:0000256" key="6">
    <source>
        <dbReference type="ARBA" id="ARBA00022643"/>
    </source>
</evidence>
<comment type="similarity">
    <text evidence="3 15">Belongs to the NOS family.</text>
</comment>
<evidence type="ECO:0000256" key="10">
    <source>
        <dbReference type="ARBA" id="ARBA00022860"/>
    </source>
</evidence>
<dbReference type="Gene3D" id="1.20.990.10">
    <property type="entry name" value="NADPH-cytochrome p450 Reductase, Chain A, domain 3"/>
    <property type="match status" value="1"/>
</dbReference>
<feature type="compositionally biased region" description="Pro residues" evidence="17">
    <location>
        <begin position="249"/>
        <end position="262"/>
    </location>
</feature>
<dbReference type="STRING" id="44316.ENSEGOP00005017682"/>
<evidence type="ECO:0000313" key="20">
    <source>
        <dbReference type="EMBL" id="RLV89303.1"/>
    </source>
</evidence>
<dbReference type="SUPFAM" id="SSF56512">
    <property type="entry name" value="Nitric oxide (NO) synthase oxygenase domain"/>
    <property type="match status" value="2"/>
</dbReference>
<dbReference type="Gene3D" id="2.40.30.10">
    <property type="entry name" value="Translation factors"/>
    <property type="match status" value="1"/>
</dbReference>
<keyword evidence="5" id="KW-0285">Flavoprotein</keyword>
<evidence type="ECO:0000256" key="13">
    <source>
        <dbReference type="ARBA" id="ARBA00047419"/>
    </source>
</evidence>
<evidence type="ECO:0000259" key="19">
    <source>
        <dbReference type="PROSITE" id="PS51384"/>
    </source>
</evidence>
<keyword evidence="7 15" id="KW-0479">Metal-binding</keyword>
<evidence type="ECO:0000256" key="4">
    <source>
        <dbReference type="ARBA" id="ARBA00022617"/>
    </source>
</evidence>
<feature type="region of interest" description="Disordered" evidence="17">
    <location>
        <begin position="864"/>
        <end position="889"/>
    </location>
</feature>
<organism evidence="20 21">
    <name type="scientific">Chloebia gouldiae</name>
    <name type="common">Gouldian finch</name>
    <name type="synonym">Erythrura gouldiae</name>
    <dbReference type="NCBI Taxonomy" id="44316"/>
    <lineage>
        <taxon>Eukaryota</taxon>
        <taxon>Metazoa</taxon>
        <taxon>Chordata</taxon>
        <taxon>Craniata</taxon>
        <taxon>Vertebrata</taxon>
        <taxon>Euteleostomi</taxon>
        <taxon>Archelosauria</taxon>
        <taxon>Archosauria</taxon>
        <taxon>Dinosauria</taxon>
        <taxon>Saurischia</taxon>
        <taxon>Theropoda</taxon>
        <taxon>Coelurosauria</taxon>
        <taxon>Aves</taxon>
        <taxon>Neognathae</taxon>
        <taxon>Neoaves</taxon>
        <taxon>Telluraves</taxon>
        <taxon>Australaves</taxon>
        <taxon>Passeriformes</taxon>
        <taxon>Passeroidea</taxon>
        <taxon>Passeridae</taxon>
        <taxon>Chloebia</taxon>
    </lineage>
</organism>
<dbReference type="FunFam" id="3.40.50.360:FF:000003">
    <property type="entry name" value="Nitric oxide synthase"/>
    <property type="match status" value="1"/>
</dbReference>
<proteinExistence type="inferred from homology"/>
<feature type="domain" description="FAD-binding FR-type" evidence="19">
    <location>
        <begin position="803"/>
        <end position="1051"/>
    </location>
</feature>
<evidence type="ECO:0000256" key="9">
    <source>
        <dbReference type="ARBA" id="ARBA00022857"/>
    </source>
</evidence>
<dbReference type="CDD" id="cd00795">
    <property type="entry name" value="NOS_oxygenase_euk"/>
    <property type="match status" value="1"/>
</dbReference>
<feature type="compositionally biased region" description="Pro residues" evidence="17">
    <location>
        <begin position="19"/>
        <end position="32"/>
    </location>
</feature>
<evidence type="ECO:0000256" key="8">
    <source>
        <dbReference type="ARBA" id="ARBA00022827"/>
    </source>
</evidence>
<dbReference type="Proteomes" id="UP000276834">
    <property type="component" value="Unassembled WGS sequence"/>
</dbReference>
<dbReference type="EMBL" id="QUSF01000150">
    <property type="protein sequence ID" value="RLV89303.1"/>
    <property type="molecule type" value="Genomic_DNA"/>
</dbReference>
<dbReference type="GO" id="GO:0046872">
    <property type="term" value="F:metal ion binding"/>
    <property type="evidence" value="ECO:0007669"/>
    <property type="project" value="UniProtKB-KW"/>
</dbReference>
<dbReference type="InterPro" id="IPR044940">
    <property type="entry name" value="NOS_dom_2"/>
</dbReference>
<dbReference type="PANTHER" id="PTHR43410">
    <property type="entry name" value="NITRIC OXIDE SYNTHASE OXYGENASE"/>
    <property type="match status" value="1"/>
</dbReference>
<evidence type="ECO:0000256" key="3">
    <source>
        <dbReference type="ARBA" id="ARBA00006267"/>
    </source>
</evidence>
<comment type="cofactor">
    <cofactor evidence="15">
        <name>FMN</name>
        <dbReference type="ChEBI" id="CHEBI:58210"/>
    </cofactor>
    <text evidence="15">Binds 1 FMN.</text>
</comment>
<dbReference type="PROSITE" id="PS50902">
    <property type="entry name" value="FLAVODOXIN_LIKE"/>
    <property type="match status" value="1"/>
</dbReference>
<keyword evidence="4 15" id="KW-0349">Heme</keyword>
<dbReference type="InterPro" id="IPR023173">
    <property type="entry name" value="NADPH_Cyt_P450_Rdtase_alpha"/>
</dbReference>
<dbReference type="Gene3D" id="3.40.50.360">
    <property type="match status" value="1"/>
</dbReference>
<dbReference type="InterPro" id="IPR044944">
    <property type="entry name" value="NOS_dom_3"/>
</dbReference>
<comment type="cofactor">
    <cofactor evidence="2 15">
        <name>heme b</name>
        <dbReference type="ChEBI" id="CHEBI:60344"/>
    </cofactor>
</comment>
<dbReference type="Pfam" id="PF00258">
    <property type="entry name" value="Flavodoxin_1"/>
    <property type="match status" value="1"/>
</dbReference>
<dbReference type="FunFam" id="3.40.50.80:FF:000003">
    <property type="entry name" value="Nitric oxide synthase"/>
    <property type="match status" value="1"/>
</dbReference>
<keyword evidence="21" id="KW-1185">Reference proteome</keyword>
<evidence type="ECO:0000259" key="18">
    <source>
        <dbReference type="PROSITE" id="PS50902"/>
    </source>
</evidence>
<name>A0A3L8RY11_CHLGU</name>
<dbReference type="EC" id="1.14.13.39" evidence="15"/>
<keyword evidence="9 15" id="KW-0521">NADP</keyword>
<dbReference type="PIRSF" id="PIRSF000333">
    <property type="entry name" value="NOS"/>
    <property type="match status" value="1"/>
</dbReference>
<dbReference type="GO" id="GO:0005516">
    <property type="term" value="F:calmodulin binding"/>
    <property type="evidence" value="ECO:0007669"/>
    <property type="project" value="UniProtKB-KW"/>
</dbReference>
<dbReference type="InterPro" id="IPR004030">
    <property type="entry name" value="NOS_N"/>
</dbReference>
<dbReference type="GO" id="GO:0050660">
    <property type="term" value="F:flavin adenine dinucleotide binding"/>
    <property type="evidence" value="ECO:0007669"/>
    <property type="project" value="InterPro"/>
</dbReference>
<dbReference type="GO" id="GO:0006809">
    <property type="term" value="P:nitric oxide biosynthetic process"/>
    <property type="evidence" value="ECO:0007669"/>
    <property type="project" value="InterPro"/>
</dbReference>
<dbReference type="Gene3D" id="3.90.440.10">
    <property type="entry name" value="Nitric Oxide Synthase,Heme Domain,Chain A domain 2"/>
    <property type="match status" value="1"/>
</dbReference>
<evidence type="ECO:0000256" key="12">
    <source>
        <dbReference type="ARBA" id="ARBA00023004"/>
    </source>
</evidence>
<dbReference type="InterPro" id="IPR017927">
    <property type="entry name" value="FAD-bd_FR_type"/>
</dbReference>
<dbReference type="OrthoDB" id="1856718at2759"/>
<dbReference type="SUPFAM" id="SSF63380">
    <property type="entry name" value="Riboflavin synthase domain-like"/>
    <property type="match status" value="1"/>
</dbReference>
<dbReference type="PRINTS" id="PR00371">
    <property type="entry name" value="FPNCR"/>
</dbReference>
<dbReference type="GO" id="GO:0010181">
    <property type="term" value="F:FMN binding"/>
    <property type="evidence" value="ECO:0007669"/>
    <property type="project" value="InterPro"/>
</dbReference>
<dbReference type="SUPFAM" id="SSF52343">
    <property type="entry name" value="Ferredoxin reductase-like, C-terminal NADP-linked domain"/>
    <property type="match status" value="1"/>
</dbReference>
<evidence type="ECO:0000256" key="15">
    <source>
        <dbReference type="PIRNR" id="PIRNR000333"/>
    </source>
</evidence>
<dbReference type="InterPro" id="IPR029039">
    <property type="entry name" value="Flavoprotein-like_sf"/>
</dbReference>
<dbReference type="InterPro" id="IPR001094">
    <property type="entry name" value="Flavdoxin-like"/>
</dbReference>
<dbReference type="GO" id="GO:0004517">
    <property type="term" value="F:nitric-oxide synthase activity"/>
    <property type="evidence" value="ECO:0007669"/>
    <property type="project" value="UniProtKB-EC"/>
</dbReference>
<feature type="region of interest" description="Disordered" evidence="17">
    <location>
        <begin position="1"/>
        <end position="34"/>
    </location>
</feature>
<dbReference type="Pfam" id="PF02898">
    <property type="entry name" value="NO_synthase"/>
    <property type="match status" value="2"/>
</dbReference>
<dbReference type="Gene3D" id="3.90.1230.10">
    <property type="entry name" value="Nitric Oxide Synthase, Chain A, domain 3"/>
    <property type="match status" value="1"/>
</dbReference>
<keyword evidence="10 15" id="KW-0112">Calmodulin-binding</keyword>
<reference evidence="20 21" key="1">
    <citation type="journal article" date="2018" name="Proc. R. Soc. B">
        <title>A non-coding region near Follistatin controls head colour polymorphism in the Gouldian finch.</title>
        <authorList>
            <person name="Toomey M.B."/>
            <person name="Marques C.I."/>
            <person name="Andrade P."/>
            <person name="Araujo P.M."/>
            <person name="Sabatino S."/>
            <person name="Gazda M.A."/>
            <person name="Afonso S."/>
            <person name="Lopes R.J."/>
            <person name="Corbo J.C."/>
            <person name="Carneiro M."/>
        </authorList>
    </citation>
    <scope>NUCLEOTIDE SEQUENCE [LARGE SCALE GENOMIC DNA]</scope>
    <source>
        <strain evidence="20">Red01</strain>
        <tissue evidence="20">Muscle</tissue>
    </source>
</reference>
<protein>
    <recommendedName>
        <fullName evidence="15">Nitric oxide synthase</fullName>
        <ecNumber evidence="15">1.14.13.39</ecNumber>
    </recommendedName>
</protein>
<comment type="catalytic activity">
    <reaction evidence="13">
        <text>2 L-arginine + 3 NADPH + 4 O2 + H(+) = 2 L-citrulline + 2 nitric oxide + 3 NADP(+) + 4 H2O</text>
        <dbReference type="Rhea" id="RHEA:19897"/>
        <dbReference type="ChEBI" id="CHEBI:15377"/>
        <dbReference type="ChEBI" id="CHEBI:15378"/>
        <dbReference type="ChEBI" id="CHEBI:15379"/>
        <dbReference type="ChEBI" id="CHEBI:16480"/>
        <dbReference type="ChEBI" id="CHEBI:32682"/>
        <dbReference type="ChEBI" id="CHEBI:57743"/>
        <dbReference type="ChEBI" id="CHEBI:57783"/>
        <dbReference type="ChEBI" id="CHEBI:58349"/>
        <dbReference type="EC" id="1.14.13.39"/>
    </reaction>
    <physiologicalReaction direction="left-to-right" evidence="13">
        <dbReference type="Rhea" id="RHEA:19898"/>
    </physiologicalReaction>
</comment>
<keyword evidence="12 15" id="KW-0408">Iron</keyword>
<dbReference type="InterPro" id="IPR017938">
    <property type="entry name" value="Riboflavin_synthase-like_b-brl"/>
</dbReference>
<evidence type="ECO:0000256" key="5">
    <source>
        <dbReference type="ARBA" id="ARBA00022630"/>
    </source>
</evidence>
<dbReference type="InterPro" id="IPR001433">
    <property type="entry name" value="OxRdtase_FAD/NAD-bd"/>
</dbReference>
<evidence type="ECO:0000256" key="14">
    <source>
        <dbReference type="ARBA" id="ARBA00049679"/>
    </source>
</evidence>
<evidence type="ECO:0000256" key="11">
    <source>
        <dbReference type="ARBA" id="ARBA00023002"/>
    </source>
</evidence>
<dbReference type="PANTHER" id="PTHR43410:SF1">
    <property type="entry name" value="NITRIC OXIDE SYNTHASE"/>
    <property type="match status" value="1"/>
</dbReference>
<dbReference type="Pfam" id="PF00175">
    <property type="entry name" value="NAD_binding_1"/>
    <property type="match status" value="1"/>
</dbReference>
<evidence type="ECO:0000256" key="16">
    <source>
        <dbReference type="PIRSR" id="PIRSR000333-1"/>
    </source>
</evidence>
<gene>
    <name evidence="20" type="ORF">DV515_00014954</name>
</gene>
<evidence type="ECO:0000256" key="2">
    <source>
        <dbReference type="ARBA" id="ARBA00001970"/>
    </source>
</evidence>
<dbReference type="InterPro" id="IPR039261">
    <property type="entry name" value="FNR_nucleotide-bd"/>
</dbReference>
<feature type="region of interest" description="Disordered" evidence="17">
    <location>
        <begin position="243"/>
        <end position="269"/>
    </location>
</feature>
<dbReference type="Pfam" id="PF00667">
    <property type="entry name" value="FAD_binding_1"/>
    <property type="match status" value="1"/>
</dbReference>
<comment type="caution">
    <text evidence="20">The sequence shown here is derived from an EMBL/GenBank/DDBJ whole genome shotgun (WGS) entry which is preliminary data.</text>
</comment>
<dbReference type="PRINTS" id="PR00369">
    <property type="entry name" value="FLAVODOXIN"/>
</dbReference>
<dbReference type="InterPro" id="IPR001709">
    <property type="entry name" value="Flavoprot_Pyr_Nucl_cyt_Rdtase"/>
</dbReference>
<evidence type="ECO:0000256" key="17">
    <source>
        <dbReference type="SAM" id="MobiDB-lite"/>
    </source>
</evidence>
<dbReference type="Gene3D" id="3.40.50.80">
    <property type="entry name" value="Nucleotide-binding domain of ferredoxin-NADP reductase (FNR) module"/>
    <property type="match status" value="1"/>
</dbReference>
<dbReference type="AlphaFoldDB" id="A0A3L8RY11"/>
<dbReference type="InterPro" id="IPR003097">
    <property type="entry name" value="CysJ-like_FAD-binding"/>
</dbReference>
<sequence length="1239" mass="136411">MRFSPSRPRPPAGSQGCPVSPPSPAPSSPAEPPRFARLKNWETGSISYDTLCATAGQEVPCSGQRCLGSLVLPRPLPAPTPEGTRPPEELLELARDFITQYYVSLRRENSPAHTQRLREVAADIAASGWYRLREPELTFGAKQAWRNAARCVGRIQWNKLQVFDARDCAGLGEMFSLLCSHIQFATNRGNIRSAITIFPPRAPGRGDFRIWNPQLIRYAGYRQPDGSVRGDPANVDITEVGAPLRPQASSPPPHPSSIPSPSLPQSSLNAALHSHSTSLPSLSSCYSIPLSICPIPFISHQCLRPQTPPGPPPPPCCPLPLCIQHGWTPGEGRFDVLPLLLQSPDESPELFPLPPELVLEVPLHHPTLEWFSELGLRWHALPAVANLLLEIGGLEFPAAPFNGWYMGTEIGSRNLCDRHRYNVLPEVAQRMGLDTGTSSSLWKDRAAVEVNVAVLHSFQVAQVTIVDHHAATESFMKHLAAEGQARGGCPADWAWIVPPLSGSLTPVFHQEMVNYHLSPTFRYQPDAWKVYVSKGTTVTRRKTFKEVANAVKISAKLMGHVMARRVKATILYATETGKSRTYAWNLCQLFRRAFDPKVLCMDEYDVVALEHETLVLVVTSTFGNGDPPECAESFSKALMEMTSPYTGTSQAEPPMSYKLRFNSVSQSDQLVSSWKKKRRQLSNTDSAGTLGALRFAVFGLGSRAYPHFCAFARAVDTRLEELGGERVLPLGEGDELCAQEESFRTWARQVFQAACETFCVGDGTGGAEELFAPPQGWKRQRHRLVPQPQATETLAGLSQLHKRQVFPCSVLSVENLQSEESSRQTLLVRVGCAEQGGLRHLPGDHLGVFPANREELVRGVLERVEDPPPPEQPLVMESRDGDPAGGPTPGPRWVLQPRLPPCTLAQALTFYLDVAAPPTPQFLQLLGSLARDPAERERLQRLAQDARLYEEWKWFRCPTLPEVLAEFPSVALPAALLLSQLPLLQPRYYSISSAPGAHPGEIHLTVAVVTYHSENGQGPLHYGVCSTWLARLQPGDTVPAFIRGAPSFRLPPAPDTPCILVGPGTGVAPFRSFWQHRLHLLRTGGGPLGPMVLVFGCRSSTLDHIYCEEMEEARQQGALSQVLTAFSRDSGSPKTYVQDVLRAQLAAEVHQVLCQHGGHMYVCGDVTMATEVLQTVQHILAQEGDMTLGQAGDVISELRDKNRYHEDIFGLTFRTQEVALRIRSQSFSLQERRPPGPAP</sequence>